<gene>
    <name evidence="4" type="primary">LOC113696799</name>
</gene>
<dbReference type="GeneID" id="113696799"/>
<evidence type="ECO:0000259" key="2">
    <source>
        <dbReference type="Pfam" id="PF03732"/>
    </source>
</evidence>
<dbReference type="Proteomes" id="UP001652660">
    <property type="component" value="Chromosome 6e"/>
</dbReference>
<protein>
    <recommendedName>
        <fullName evidence="2">Retrotransposon gag domain-containing protein</fullName>
    </recommendedName>
</protein>
<evidence type="ECO:0000256" key="1">
    <source>
        <dbReference type="SAM" id="MobiDB-lite"/>
    </source>
</evidence>
<dbReference type="Pfam" id="PF03732">
    <property type="entry name" value="Retrotrans_gag"/>
    <property type="match status" value="1"/>
</dbReference>
<dbReference type="PANTHER" id="PTHR34482">
    <property type="entry name" value="DNA DAMAGE-INDUCIBLE PROTEIN 1-LIKE"/>
    <property type="match status" value="1"/>
</dbReference>
<dbReference type="RefSeq" id="XP_027071984.1">
    <property type="nucleotide sequence ID" value="XM_027216183.1"/>
</dbReference>
<reference evidence="3" key="1">
    <citation type="journal article" date="2025" name="Foods">
        <title>Unveiling the Microbial Signatures of Arabica Coffee Cherries: Insights into Ripeness Specific Diversity, Functional Traits, and Implications for Quality and Safety.</title>
        <authorList>
            <consortium name="RefSeq"/>
            <person name="Tenea G.N."/>
            <person name="Cifuentes V."/>
            <person name="Reyes P."/>
            <person name="Cevallos-Vallejos M."/>
        </authorList>
    </citation>
    <scope>NUCLEOTIDE SEQUENCE [LARGE SCALE GENOMIC DNA]</scope>
</reference>
<reference evidence="4" key="2">
    <citation type="submission" date="2025-08" db="UniProtKB">
        <authorList>
            <consortium name="RefSeq"/>
        </authorList>
    </citation>
    <scope>IDENTIFICATION</scope>
    <source>
        <tissue evidence="4">Leaves</tissue>
    </source>
</reference>
<accession>A0A6P6T0Y5</accession>
<evidence type="ECO:0000313" key="3">
    <source>
        <dbReference type="Proteomes" id="UP001652660"/>
    </source>
</evidence>
<feature type="region of interest" description="Disordered" evidence="1">
    <location>
        <begin position="152"/>
        <end position="173"/>
    </location>
</feature>
<name>A0A6P6T0Y5_COFAR</name>
<evidence type="ECO:0000313" key="4">
    <source>
        <dbReference type="RefSeq" id="XP_027071984.1"/>
    </source>
</evidence>
<dbReference type="PANTHER" id="PTHR34482:SF36">
    <property type="entry name" value="RETROTRANSPOSON GAG DOMAIN-CONTAINING PROTEIN"/>
    <property type="match status" value="1"/>
</dbReference>
<organism evidence="3 4">
    <name type="scientific">Coffea arabica</name>
    <name type="common">Arabian coffee</name>
    <dbReference type="NCBI Taxonomy" id="13443"/>
    <lineage>
        <taxon>Eukaryota</taxon>
        <taxon>Viridiplantae</taxon>
        <taxon>Streptophyta</taxon>
        <taxon>Embryophyta</taxon>
        <taxon>Tracheophyta</taxon>
        <taxon>Spermatophyta</taxon>
        <taxon>Magnoliopsida</taxon>
        <taxon>eudicotyledons</taxon>
        <taxon>Gunneridae</taxon>
        <taxon>Pentapetalae</taxon>
        <taxon>asterids</taxon>
        <taxon>lamiids</taxon>
        <taxon>Gentianales</taxon>
        <taxon>Rubiaceae</taxon>
        <taxon>Ixoroideae</taxon>
        <taxon>Gardenieae complex</taxon>
        <taxon>Bertiereae - Coffeeae clade</taxon>
        <taxon>Coffeeae</taxon>
        <taxon>Coffea</taxon>
    </lineage>
</organism>
<feature type="domain" description="Retrotransposon gag" evidence="2">
    <location>
        <begin position="18"/>
        <end position="114"/>
    </location>
</feature>
<sequence>MINIFAVLNYTKQRQVNFAVFQIEGLARAWWNVIRAKWEREQIAWIWANFIREFNEKYLPSLVQERREDEFIGLRQETQSVAEYETKFTKLSKFVSELVATERGRVKRFIQGLNLKIQEALAVVQVNTFTEALEKAQRIEDAKAQVKAFQTRKKGASGSIFEESSEKIAPSKV</sequence>
<dbReference type="AlphaFoldDB" id="A0A6P6T0Y5"/>
<proteinExistence type="predicted"/>
<keyword evidence="3" id="KW-1185">Reference proteome</keyword>
<dbReference type="OrthoDB" id="1936908at2759"/>
<dbReference type="InterPro" id="IPR005162">
    <property type="entry name" value="Retrotrans_gag_dom"/>
</dbReference>